<dbReference type="OrthoDB" id="3945550at2759"/>
<evidence type="ECO:0008006" key="3">
    <source>
        <dbReference type="Google" id="ProtNLM"/>
    </source>
</evidence>
<dbReference type="Proteomes" id="UP000053841">
    <property type="component" value="Unassembled WGS sequence"/>
</dbReference>
<accession>W6XP86</accession>
<evidence type="ECO:0000313" key="2">
    <source>
        <dbReference type="Proteomes" id="UP000053841"/>
    </source>
</evidence>
<dbReference type="AlphaFoldDB" id="W6XP86"/>
<dbReference type="GeneID" id="19144480"/>
<organism evidence="1 2">
    <name type="scientific">Cochliobolus carbonum (strain 26-R-13)</name>
    <name type="common">Maize leaf spot fungus</name>
    <name type="synonym">Bipolaris zeicola</name>
    <dbReference type="NCBI Taxonomy" id="930089"/>
    <lineage>
        <taxon>Eukaryota</taxon>
        <taxon>Fungi</taxon>
        <taxon>Dikarya</taxon>
        <taxon>Ascomycota</taxon>
        <taxon>Pezizomycotina</taxon>
        <taxon>Dothideomycetes</taxon>
        <taxon>Pleosporomycetidae</taxon>
        <taxon>Pleosporales</taxon>
        <taxon>Pleosporineae</taxon>
        <taxon>Pleosporaceae</taxon>
        <taxon>Bipolaris</taxon>
    </lineage>
</organism>
<dbReference type="EMBL" id="KI965014">
    <property type="protein sequence ID" value="EUC27075.1"/>
    <property type="molecule type" value="Genomic_DNA"/>
</dbReference>
<dbReference type="eggNOG" id="ENOG502SH5E">
    <property type="taxonomic scope" value="Eukaryota"/>
</dbReference>
<dbReference type="RefSeq" id="XP_007718621.1">
    <property type="nucleotide sequence ID" value="XM_007720431.1"/>
</dbReference>
<dbReference type="KEGG" id="bze:COCCADRAFT_112634"/>
<dbReference type="HOGENOM" id="CLU_049469_0_0_1"/>
<proteinExistence type="predicted"/>
<reference evidence="1 2" key="1">
    <citation type="journal article" date="2013" name="PLoS Genet.">
        <title>Comparative genome structure, secondary metabolite, and effector coding capacity across Cochliobolus pathogens.</title>
        <authorList>
            <person name="Condon B.J."/>
            <person name="Leng Y."/>
            <person name="Wu D."/>
            <person name="Bushley K.E."/>
            <person name="Ohm R.A."/>
            <person name="Otillar R."/>
            <person name="Martin J."/>
            <person name="Schackwitz W."/>
            <person name="Grimwood J."/>
            <person name="MohdZainudin N."/>
            <person name="Xue C."/>
            <person name="Wang R."/>
            <person name="Manning V.A."/>
            <person name="Dhillon B."/>
            <person name="Tu Z.J."/>
            <person name="Steffenson B.J."/>
            <person name="Salamov A."/>
            <person name="Sun H."/>
            <person name="Lowry S."/>
            <person name="LaButti K."/>
            <person name="Han J."/>
            <person name="Copeland A."/>
            <person name="Lindquist E."/>
            <person name="Barry K."/>
            <person name="Schmutz J."/>
            <person name="Baker S.E."/>
            <person name="Ciuffetti L.M."/>
            <person name="Grigoriev I.V."/>
            <person name="Zhong S."/>
            <person name="Turgeon B.G."/>
        </authorList>
    </citation>
    <scope>NUCLEOTIDE SEQUENCE [LARGE SCALE GENOMIC DNA]</scope>
    <source>
        <strain evidence="1 2">26-R-13</strain>
    </source>
</reference>
<keyword evidence="2" id="KW-1185">Reference proteome</keyword>
<gene>
    <name evidence="1" type="ORF">COCCADRAFT_112634</name>
</gene>
<evidence type="ECO:0000313" key="1">
    <source>
        <dbReference type="EMBL" id="EUC27075.1"/>
    </source>
</evidence>
<protein>
    <recommendedName>
        <fullName evidence="3">Cyanovirin-N domain-containing protein</fullName>
    </recommendedName>
</protein>
<sequence>MAYHMLTLATISHGTNDMNGPVWTPGSPCPTSITAQIGTSGGDWCADEPDGPYCRFPNTTIIHTALLHCPAVEELDIYFEVGGCTGPEVDRWNLPVELLGEGQKYPPLKRLILDGYSFGGIWERKEEEEQGTDLKLYEDEWDDYEARWSPNAYIDEKNAWVEEKQARDGESKTNLDMWIEAMDWSQLKELSINTRRSEMAEVASKLPQQLISLESLHLNSPAFIQGLKEHTVKNLKWVGQTKKGQLEHILQLQGKSLQSAEYRCGEAVCSDWPQHVNLSAIGELAPQLQHISLNMPRVNGTWPLKELESLASIPSLTSMELYFRLQSDCELYGQYLGRCHRCGKAYREWKHENWETGHCLGEQRYASPLLNSTTAQEMFTYLRLNKVGAELREITFKAGDWAGPYDGPLRLDMFLDGKWVKVTCKADSGGDLCDYEDQYTQGTEDLW</sequence>
<name>W6XP86_COCC2</name>
<dbReference type="STRING" id="930089.W6XP86"/>